<name>A0A3A1TWU5_9MICO</name>
<dbReference type="OrthoDB" id="4949761at2"/>
<keyword evidence="1" id="KW-0732">Signal</keyword>
<dbReference type="EMBL" id="QXTG01000002">
    <property type="protein sequence ID" value="RIX28279.1"/>
    <property type="molecule type" value="Genomic_DNA"/>
</dbReference>
<gene>
    <name evidence="2" type="ORF">D1781_12555</name>
</gene>
<feature type="signal peptide" evidence="1">
    <location>
        <begin position="1"/>
        <end position="34"/>
    </location>
</feature>
<evidence type="ECO:0000313" key="2">
    <source>
        <dbReference type="EMBL" id="RIX28279.1"/>
    </source>
</evidence>
<reference evidence="3" key="1">
    <citation type="submission" date="2018-09" db="EMBL/GenBank/DDBJ databases">
        <authorList>
            <person name="Kim I."/>
        </authorList>
    </citation>
    <scope>NUCLEOTIDE SEQUENCE [LARGE SCALE GENOMIC DNA]</scope>
    <source>
        <strain evidence="3">DD4a</strain>
    </source>
</reference>
<evidence type="ECO:0000313" key="3">
    <source>
        <dbReference type="Proteomes" id="UP000265742"/>
    </source>
</evidence>
<comment type="caution">
    <text evidence="2">The sequence shown here is derived from an EMBL/GenBank/DDBJ whole genome shotgun (WGS) entry which is preliminary data.</text>
</comment>
<protein>
    <recommendedName>
        <fullName evidence="4">Ribosomally synthesized peptide with SipW-like signal peptide</fullName>
    </recommendedName>
</protein>
<accession>A0A3A1TWU5</accession>
<feature type="chain" id="PRO_5017335646" description="Ribosomally synthesized peptide with SipW-like signal peptide" evidence="1">
    <location>
        <begin position="35"/>
        <end position="213"/>
    </location>
</feature>
<proteinExistence type="predicted"/>
<keyword evidence="3" id="KW-1185">Reference proteome</keyword>
<dbReference type="RefSeq" id="WP_119482589.1">
    <property type="nucleotide sequence ID" value="NZ_QXTG01000002.1"/>
</dbReference>
<evidence type="ECO:0008006" key="4">
    <source>
        <dbReference type="Google" id="ProtNLM"/>
    </source>
</evidence>
<evidence type="ECO:0000256" key="1">
    <source>
        <dbReference type="SAM" id="SignalP"/>
    </source>
</evidence>
<organism evidence="2 3">
    <name type="scientific">Amnibacterium setariae</name>
    <dbReference type="NCBI Taxonomy" id="2306585"/>
    <lineage>
        <taxon>Bacteria</taxon>
        <taxon>Bacillati</taxon>
        <taxon>Actinomycetota</taxon>
        <taxon>Actinomycetes</taxon>
        <taxon>Micrococcales</taxon>
        <taxon>Microbacteriaceae</taxon>
        <taxon>Amnibacterium</taxon>
    </lineage>
</organism>
<sequence>MTSPTAQRRRRRRLLALASAGLALCIGVSVTSLAAWQQSVNIAGDRGAGVGSSLLDIELSLDGGGHWTSVTATSTGSLRFDTDASLLTPGDTVYASVLLRAAVNSRGAKVKLNGGSLTSATLLTVLRYAAKLNIGSADCKRTTFPSVGDVLVGADSLLSTSASAAFDVPAPTVVGDPGQPVGLCLAVSLPDTVSTVYGGLKATPVWRLDATSI</sequence>
<dbReference type="AlphaFoldDB" id="A0A3A1TWU5"/>
<dbReference type="Proteomes" id="UP000265742">
    <property type="component" value="Unassembled WGS sequence"/>
</dbReference>